<feature type="compositionally biased region" description="Low complexity" evidence="1">
    <location>
        <begin position="308"/>
        <end position="327"/>
    </location>
</feature>
<evidence type="ECO:0000256" key="1">
    <source>
        <dbReference type="SAM" id="MobiDB-lite"/>
    </source>
</evidence>
<dbReference type="Proteomes" id="UP000242254">
    <property type="component" value="Unassembled WGS sequence"/>
</dbReference>
<keyword evidence="3" id="KW-1185">Reference proteome</keyword>
<gene>
    <name evidence="2" type="ORF">RHIMIDRAFT_83224</name>
</gene>
<name>A0A2G4SHM4_RHIZD</name>
<feature type="region of interest" description="Disordered" evidence="1">
    <location>
        <begin position="302"/>
        <end position="340"/>
    </location>
</feature>
<accession>A0A2G4SHM4</accession>
<dbReference type="RefSeq" id="XP_023461594.1">
    <property type="nucleotide sequence ID" value="XM_023615762.1"/>
</dbReference>
<organism evidence="2 3">
    <name type="scientific">Rhizopus microsporus ATCC 52813</name>
    <dbReference type="NCBI Taxonomy" id="1340429"/>
    <lineage>
        <taxon>Eukaryota</taxon>
        <taxon>Fungi</taxon>
        <taxon>Fungi incertae sedis</taxon>
        <taxon>Mucoromycota</taxon>
        <taxon>Mucoromycotina</taxon>
        <taxon>Mucoromycetes</taxon>
        <taxon>Mucorales</taxon>
        <taxon>Mucorineae</taxon>
        <taxon>Rhizopodaceae</taxon>
        <taxon>Rhizopus</taxon>
    </lineage>
</organism>
<evidence type="ECO:0000313" key="3">
    <source>
        <dbReference type="Proteomes" id="UP000242254"/>
    </source>
</evidence>
<evidence type="ECO:0000313" key="2">
    <source>
        <dbReference type="EMBL" id="PHZ07886.1"/>
    </source>
</evidence>
<proteinExistence type="predicted"/>
<dbReference type="GeneID" id="35446750"/>
<sequence length="340" mass="38195">MAPMVETNKSRTTTLKKLAKWTPSSNTSFNKKGIASPLSPDAPFVPVHYDQLQQGSLYIIKIKQVSLALFEGWNDDMCCFSILRSEVEPMRWSEARQLPGDFDIYDAFDECGNPPIHLWSRYLKTNVPSNWFYMFEEARLKQRAWFREHDEYIRQTTTTEQGRDVHSSLSNTDVSTMLLSPQESIVSSVVASTNIVDPGILHEDTSFTPTSPTFADGESVTRQASTPSSLVIDREQIRRHLAPGQASVLNRQSSAVVGLPNINSTISQTSSKRDVESTTVAEESRVDRLDLQEYSAQLDFPHDSDQFSIRSDLPGSSSPSLSIPPSKSRSRPSMKKIIWN</sequence>
<dbReference type="EMBL" id="KZ303870">
    <property type="protein sequence ID" value="PHZ07886.1"/>
    <property type="molecule type" value="Genomic_DNA"/>
</dbReference>
<dbReference type="AlphaFoldDB" id="A0A2G4SHM4"/>
<reference evidence="2 3" key="1">
    <citation type="journal article" date="2016" name="Proc. Natl. Acad. Sci. U.S.A.">
        <title>Lipid metabolic changes in an early divergent fungus govern the establishment of a mutualistic symbiosis with endobacteria.</title>
        <authorList>
            <person name="Lastovetsky O.A."/>
            <person name="Gaspar M.L."/>
            <person name="Mondo S.J."/>
            <person name="LaButti K.M."/>
            <person name="Sandor L."/>
            <person name="Grigoriev I.V."/>
            <person name="Henry S.A."/>
            <person name="Pawlowska T.E."/>
        </authorList>
    </citation>
    <scope>NUCLEOTIDE SEQUENCE [LARGE SCALE GENOMIC DNA]</scope>
    <source>
        <strain evidence="2 3">ATCC 52813</strain>
    </source>
</reference>
<protein>
    <submittedName>
        <fullName evidence="2">Uncharacterized protein</fullName>
    </submittedName>
</protein>